<feature type="region of interest" description="Disordered" evidence="6">
    <location>
        <begin position="78"/>
        <end position="126"/>
    </location>
</feature>
<evidence type="ECO:0000313" key="10">
    <source>
        <dbReference type="Proteomes" id="UP000019375"/>
    </source>
</evidence>
<evidence type="ECO:0000256" key="5">
    <source>
        <dbReference type="PROSITE-ProRule" id="PRU00317"/>
    </source>
</evidence>
<evidence type="ECO:0000256" key="1">
    <source>
        <dbReference type="ARBA" id="ARBA00022553"/>
    </source>
</evidence>
<dbReference type="EMBL" id="HG316459">
    <property type="protein sequence ID" value="CDF90262.1"/>
    <property type="molecule type" value="Genomic_DNA"/>
</dbReference>
<dbReference type="OrthoDB" id="2017782at2759"/>
<gene>
    <name evidence="9" type="ORF">BN860_04478g</name>
</gene>
<evidence type="ECO:0000313" key="9">
    <source>
        <dbReference type="EMBL" id="CDF90262.1"/>
    </source>
</evidence>
<evidence type="ECO:0000256" key="6">
    <source>
        <dbReference type="SAM" id="MobiDB-lite"/>
    </source>
</evidence>
<keyword evidence="1" id="KW-0597">Phosphoprotein</keyword>
<feature type="region of interest" description="Disordered" evidence="6">
    <location>
        <begin position="1030"/>
        <end position="1065"/>
    </location>
</feature>
<evidence type="ECO:0000256" key="2">
    <source>
        <dbReference type="ARBA" id="ARBA00022737"/>
    </source>
</evidence>
<feature type="compositionally biased region" description="Low complexity" evidence="6">
    <location>
        <begin position="290"/>
        <end position="320"/>
    </location>
</feature>
<name>A0A8J2T7S7_ZYGB2</name>
<dbReference type="PANTHER" id="PTHR47093:SF1">
    <property type="entry name" value="PROTEIN JSN1-RELATED"/>
    <property type="match status" value="1"/>
</dbReference>
<dbReference type="GO" id="GO:0000288">
    <property type="term" value="P:nuclear-transcribed mRNA catabolic process, deadenylation-dependent decay"/>
    <property type="evidence" value="ECO:0007669"/>
    <property type="project" value="UniProtKB-ARBA"/>
</dbReference>
<evidence type="ECO:0000256" key="4">
    <source>
        <dbReference type="PROSITE-ProRule" id="PRU00176"/>
    </source>
</evidence>
<accession>A0A8J2T7S7</accession>
<keyword evidence="3 4" id="KW-0694">RNA-binding</keyword>
<reference evidence="10" key="1">
    <citation type="journal article" date="2013" name="Genome Announc.">
        <title>Genome sequence of the food spoilage yeast Zygosaccharomyces bailii CLIB 213(T).</title>
        <authorList>
            <person name="Galeote V."/>
            <person name="Bigey F."/>
            <person name="Devillers H."/>
            <person name="Neuveglise C."/>
            <person name="Dequin S."/>
        </authorList>
    </citation>
    <scope>NUCLEOTIDE SEQUENCE [LARGE SCALE GENOMIC DNA]</scope>
    <source>
        <strain evidence="10">CLIB 213 / ATCC 58445 / CBS 680 / CCRC 21525 / NBRC 1098 / NCYC 1416 / NRRL Y-2227</strain>
    </source>
</reference>
<evidence type="ECO:0000256" key="3">
    <source>
        <dbReference type="ARBA" id="ARBA00022884"/>
    </source>
</evidence>
<dbReference type="Pfam" id="PF00076">
    <property type="entry name" value="RRM_1"/>
    <property type="match status" value="1"/>
</dbReference>
<dbReference type="Proteomes" id="UP000019375">
    <property type="component" value="Unassembled WGS sequence"/>
</dbReference>
<feature type="repeat" description="Pumilio" evidence="5">
    <location>
        <begin position="703"/>
        <end position="738"/>
    </location>
</feature>
<feature type="compositionally biased region" description="Polar residues" evidence="6">
    <location>
        <begin position="97"/>
        <end position="126"/>
    </location>
</feature>
<dbReference type="PROSITE" id="PS50303">
    <property type="entry name" value="PUM_HD"/>
    <property type="match status" value="1"/>
</dbReference>
<feature type="region of interest" description="Disordered" evidence="6">
    <location>
        <begin position="995"/>
        <end position="1014"/>
    </location>
</feature>
<dbReference type="InterPro" id="IPR052645">
    <property type="entry name" value="Pumilio_domain_protein"/>
</dbReference>
<dbReference type="SUPFAM" id="SSF48371">
    <property type="entry name" value="ARM repeat"/>
    <property type="match status" value="1"/>
</dbReference>
<dbReference type="PANTHER" id="PTHR47093">
    <property type="entry name" value="PROTEIN JSN1-RELATED"/>
    <property type="match status" value="1"/>
</dbReference>
<dbReference type="AlphaFoldDB" id="A0A8J2T7S7"/>
<dbReference type="InterPro" id="IPR016024">
    <property type="entry name" value="ARM-type_fold"/>
</dbReference>
<keyword evidence="2" id="KW-0677">Repeat</keyword>
<dbReference type="InterPro" id="IPR000504">
    <property type="entry name" value="RRM_dom"/>
</dbReference>
<dbReference type="Gene3D" id="3.30.70.330">
    <property type="match status" value="1"/>
</dbReference>
<feature type="compositionally biased region" description="Low complexity" evidence="6">
    <location>
        <begin position="568"/>
        <end position="592"/>
    </location>
</feature>
<dbReference type="FunFam" id="1.25.10.10:FF:000167">
    <property type="entry name" value="RNA binding protein Jsn1"/>
    <property type="match status" value="1"/>
</dbReference>
<dbReference type="InterPro" id="IPR011989">
    <property type="entry name" value="ARM-like"/>
</dbReference>
<evidence type="ECO:0000259" key="7">
    <source>
        <dbReference type="PROSITE" id="PS50102"/>
    </source>
</evidence>
<dbReference type="CDD" id="cd21616">
    <property type="entry name" value="RRM_ScJSN1_like"/>
    <property type="match status" value="1"/>
</dbReference>
<dbReference type="SUPFAM" id="SSF54928">
    <property type="entry name" value="RNA-binding domain, RBD"/>
    <property type="match status" value="1"/>
</dbReference>
<organism evidence="9 10">
    <name type="scientific">Zygosaccharomyces bailii (strain CLIB 213 / ATCC 58445 / CBS 680 / BCRC 21525 / NBRC 1098 / NCYC 1416 / NRRL Y-2227)</name>
    <dbReference type="NCBI Taxonomy" id="1333698"/>
    <lineage>
        <taxon>Eukaryota</taxon>
        <taxon>Fungi</taxon>
        <taxon>Dikarya</taxon>
        <taxon>Ascomycota</taxon>
        <taxon>Saccharomycotina</taxon>
        <taxon>Saccharomycetes</taxon>
        <taxon>Saccharomycetales</taxon>
        <taxon>Saccharomycetaceae</taxon>
        <taxon>Zygosaccharomyces</taxon>
    </lineage>
</organism>
<dbReference type="Pfam" id="PF00806">
    <property type="entry name" value="PUF"/>
    <property type="match status" value="3"/>
</dbReference>
<protein>
    <submittedName>
        <fullName evidence="9">ZYBA0S06-04478g1_1</fullName>
    </submittedName>
</protein>
<dbReference type="PROSITE" id="PS50302">
    <property type="entry name" value="PUM"/>
    <property type="match status" value="1"/>
</dbReference>
<feature type="region of interest" description="Disordered" evidence="6">
    <location>
        <begin position="199"/>
        <end position="254"/>
    </location>
</feature>
<evidence type="ECO:0000259" key="8">
    <source>
        <dbReference type="PROSITE" id="PS50303"/>
    </source>
</evidence>
<feature type="region of interest" description="Disordered" evidence="6">
    <location>
        <begin position="566"/>
        <end position="592"/>
    </location>
</feature>
<dbReference type="PROSITE" id="PS50102">
    <property type="entry name" value="RRM"/>
    <property type="match status" value="1"/>
</dbReference>
<feature type="region of interest" description="Disordered" evidence="6">
    <location>
        <begin position="272"/>
        <end position="320"/>
    </location>
</feature>
<dbReference type="InterPro" id="IPR001313">
    <property type="entry name" value="Pumilio_RNA-bd_rpt"/>
</dbReference>
<sequence length="1153" mass="126190">MSDKKPDNSLSNIPEVIDPGITIPIFEEDVGAGSGSSTTTQVDQQQPQKLGSYRARAGKFSNTLSNLLPTISAKLHHSKKQQQQVNTQAGKPIECDTPSNASSDSTVGSKNVQTTPSKQKNFLPSLDSTTVDGVGSLTPPKDLEKLVHFPDSNYYMGTGQGAGTGIAPSRTSNDSFTFGSSLPRQISRTRNNTITSQVTSMSSLQPNPASTSVIWSTNPNTSPGEQPVQQSFYPQFGDETPLTTNPQTSPLNEYSTNTAYFDTLMASGTGVNSGTQLAIPPGSSGGQSMNRTTSNNNNSITGNHNRNNSINGHNNNISNNNINQNTFNSISNSGSTKSAKKLTVPNMWSNNQTLNRPRSHSNASSIYTDAPLYEQTSRSRATSAYTVSQPQPQDIPLVADDIDSRSINWVSTDIMVPPINQISNLLPTNTISISNVFSLQQQQPQLMNTVNLTSASLATLCSKYGTVISARTLEGLNMALVEFDSVESAIRTLDALQGKEVSMIGAPSVVSFAKVLPMHQQPPQLVLPTGAGVNGPDAMPQPLLQEQLFNGAMAFQQQGNVSLPVFTQQQQHQHQQQSAQQQAQQPHQQQLHVSQNYNHSFVHVSPNEKEQCPFPLPPPSVVDQVEVLKKIIDSFDTDHDPVQTRHILNNALNYQGTSETSDFGPLPDPLSIRDFDAPKLRELRKNIDANLMSDLEIEQLAMAMLDELPELCSDYLGNTIVQKLFTHSSDIIKDIMLRKTNKYLTSMGVHKNGTWACQKIIRMACTPRQIMLVTKGVEKYCTPLFNDQFGNYVIQCVLRFGFPWNGFIFESIIANFWTITQNRYGARAVRACLETHDIVTPEQTLVISSMIVLYSEYLATNSNGTLLLNWFLDTCTLPHRHSILAPNLVTHIVELCRHRLASLTVLKVLNYRGDEGARRDILEAIFGNFHSDDVVQSLHQILCDTNYGPTFIYKVLTMSLLEGDVRAHVVKQVRKVLLETTPSQQHRRLLEEVGLAASSSQSQSGQGKHRSSLPQVFSQDGTHLRGLSVSSVRSNGSRQNALVPTTSAGQSSVQTSANTATTGNNVSWTPSATGYMNFPGMFPVSYNNGNGAYPVNNDELATQFDMLSLNNNTHLSLPQLSLSNQGNHPVNAISPNKNNPTHDVNLNSGMYGY</sequence>
<dbReference type="InterPro" id="IPR033133">
    <property type="entry name" value="PUM-HD"/>
</dbReference>
<feature type="region of interest" description="Disordered" evidence="6">
    <location>
        <begin position="27"/>
        <end position="51"/>
    </location>
</feature>
<keyword evidence="10" id="KW-1185">Reference proteome</keyword>
<dbReference type="GO" id="GO:0003729">
    <property type="term" value="F:mRNA binding"/>
    <property type="evidence" value="ECO:0007669"/>
    <property type="project" value="UniProtKB-ARBA"/>
</dbReference>
<feature type="compositionally biased region" description="Polar residues" evidence="6">
    <location>
        <begin position="199"/>
        <end position="233"/>
    </location>
</feature>
<feature type="compositionally biased region" description="Polar residues" evidence="6">
    <location>
        <begin position="241"/>
        <end position="254"/>
    </location>
</feature>
<dbReference type="InterPro" id="IPR035979">
    <property type="entry name" value="RBD_domain_sf"/>
</dbReference>
<dbReference type="InterPro" id="IPR012677">
    <property type="entry name" value="Nucleotide-bd_a/b_plait_sf"/>
</dbReference>
<dbReference type="SMART" id="SM00025">
    <property type="entry name" value="Pumilio"/>
    <property type="match status" value="6"/>
</dbReference>
<proteinExistence type="predicted"/>
<feature type="domain" description="PUM-HD" evidence="8">
    <location>
        <begin position="643"/>
        <end position="997"/>
    </location>
</feature>
<feature type="domain" description="RRM" evidence="7">
    <location>
        <begin position="429"/>
        <end position="515"/>
    </location>
</feature>
<feature type="region of interest" description="Disordered" evidence="6">
    <location>
        <begin position="1130"/>
        <end position="1153"/>
    </location>
</feature>
<feature type="compositionally biased region" description="Polar residues" evidence="6">
    <location>
        <begin position="35"/>
        <end position="49"/>
    </location>
</feature>
<dbReference type="Gene3D" id="1.25.10.10">
    <property type="entry name" value="Leucine-rich Repeat Variant"/>
    <property type="match status" value="1"/>
</dbReference>
<dbReference type="FunFam" id="3.30.70.330:FF:000617">
    <property type="entry name" value="Puf family protein"/>
    <property type="match status" value="1"/>
</dbReference>